<dbReference type="Proteomes" id="UP000440224">
    <property type="component" value="Unassembled WGS sequence"/>
</dbReference>
<dbReference type="EMBL" id="WJIE01000014">
    <property type="protein sequence ID" value="MRG96891.1"/>
    <property type="molecule type" value="Genomic_DNA"/>
</dbReference>
<comment type="caution">
    <text evidence="2">The sequence shown here is derived from an EMBL/GenBank/DDBJ whole genome shotgun (WGS) entry which is preliminary data.</text>
</comment>
<dbReference type="Pfam" id="PF19102">
    <property type="entry name" value="DUF5789"/>
    <property type="match status" value="1"/>
</dbReference>
<proteinExistence type="predicted"/>
<keyword evidence="3" id="KW-1185">Reference proteome</keyword>
<feature type="region of interest" description="Disordered" evidence="1">
    <location>
        <begin position="47"/>
        <end position="158"/>
    </location>
</feature>
<reference evidence="2 3" key="1">
    <citation type="submission" date="2019-10" db="EMBL/GenBank/DDBJ databases">
        <title>A soil myxobacterium in the family Polyangiaceae.</title>
        <authorList>
            <person name="Li Y."/>
            <person name="Wang J."/>
        </authorList>
    </citation>
    <scope>NUCLEOTIDE SEQUENCE [LARGE SCALE GENOMIC DNA]</scope>
    <source>
        <strain evidence="2 3">DSM 14734</strain>
    </source>
</reference>
<evidence type="ECO:0000313" key="3">
    <source>
        <dbReference type="Proteomes" id="UP000440224"/>
    </source>
</evidence>
<protein>
    <submittedName>
        <fullName evidence="2">DUF2795 domain-containing protein</fullName>
    </submittedName>
</protein>
<feature type="compositionally biased region" description="Basic residues" evidence="1">
    <location>
        <begin position="1"/>
        <end position="11"/>
    </location>
</feature>
<sequence length="238" mass="26185">MPGRRARRPRFWVRAPGSLPPSRPEACRARARRPACLRSASRFALRGSASQPWLPSYRSHAYREPKRKRAATEGAARRVMTRSAKPSTRASPRPTPREAGGGRTMAEKNKDESKGTMTVKEAGHLGGKEVQHQRDLRDRKEVRGQAYDKPGPPEGTAFGIGAVTQALSGMEFPVTKQDLLERAGDQEIEYRKGQPVSLRQIIEGLEDEEFASMANVVQAVSGALKEEGLSGEKEEKAA</sequence>
<feature type="compositionally biased region" description="Basic and acidic residues" evidence="1">
    <location>
        <begin position="121"/>
        <end position="143"/>
    </location>
</feature>
<dbReference type="InterPro" id="IPR043899">
    <property type="entry name" value="DUF5789"/>
</dbReference>
<gene>
    <name evidence="2" type="ORF">GF068_33950</name>
</gene>
<name>A0A6N7Q7Q1_9BACT</name>
<evidence type="ECO:0000256" key="1">
    <source>
        <dbReference type="SAM" id="MobiDB-lite"/>
    </source>
</evidence>
<dbReference type="AlphaFoldDB" id="A0A6N7Q7Q1"/>
<evidence type="ECO:0000313" key="2">
    <source>
        <dbReference type="EMBL" id="MRG96891.1"/>
    </source>
</evidence>
<accession>A0A6N7Q7Q1</accession>
<dbReference type="OrthoDB" id="2085687at2"/>
<feature type="compositionally biased region" description="Basic and acidic residues" evidence="1">
    <location>
        <begin position="105"/>
        <end position="114"/>
    </location>
</feature>
<feature type="region of interest" description="Disordered" evidence="1">
    <location>
        <begin position="1"/>
        <end position="32"/>
    </location>
</feature>
<organism evidence="2 3">
    <name type="scientific">Polyangium spumosum</name>
    <dbReference type="NCBI Taxonomy" id="889282"/>
    <lineage>
        <taxon>Bacteria</taxon>
        <taxon>Pseudomonadati</taxon>
        <taxon>Myxococcota</taxon>
        <taxon>Polyangia</taxon>
        <taxon>Polyangiales</taxon>
        <taxon>Polyangiaceae</taxon>
        <taxon>Polyangium</taxon>
    </lineage>
</organism>